<feature type="compositionally biased region" description="Low complexity" evidence="1">
    <location>
        <begin position="561"/>
        <end position="578"/>
    </location>
</feature>
<feature type="compositionally biased region" description="Basic and acidic residues" evidence="1">
    <location>
        <begin position="400"/>
        <end position="424"/>
    </location>
</feature>
<feature type="region of interest" description="Disordered" evidence="1">
    <location>
        <begin position="798"/>
        <end position="900"/>
    </location>
</feature>
<evidence type="ECO:0000313" key="2">
    <source>
        <dbReference type="EMBL" id="RSH89777.1"/>
    </source>
</evidence>
<proteinExistence type="predicted"/>
<feature type="compositionally biased region" description="Low complexity" evidence="1">
    <location>
        <begin position="131"/>
        <end position="155"/>
    </location>
</feature>
<feature type="compositionally biased region" description="Basic and acidic residues" evidence="1">
    <location>
        <begin position="499"/>
        <end position="509"/>
    </location>
</feature>
<dbReference type="EMBL" id="RSCD01000012">
    <property type="protein sequence ID" value="RSH89777.1"/>
    <property type="molecule type" value="Genomic_DNA"/>
</dbReference>
<feature type="compositionally biased region" description="Polar residues" evidence="1">
    <location>
        <begin position="800"/>
        <end position="810"/>
    </location>
</feature>
<feature type="compositionally biased region" description="Polar residues" evidence="1">
    <location>
        <begin position="289"/>
        <end position="303"/>
    </location>
</feature>
<feature type="region of interest" description="Disordered" evidence="1">
    <location>
        <begin position="598"/>
        <end position="618"/>
    </location>
</feature>
<gene>
    <name evidence="2" type="ORF">EHS25_001763</name>
</gene>
<reference evidence="2 3" key="1">
    <citation type="submission" date="2018-11" db="EMBL/GenBank/DDBJ databases">
        <title>Genome sequence of Saitozyma podzolica DSM 27192.</title>
        <authorList>
            <person name="Aliyu H."/>
            <person name="Gorte O."/>
            <person name="Ochsenreither K."/>
        </authorList>
    </citation>
    <scope>NUCLEOTIDE SEQUENCE [LARGE SCALE GENOMIC DNA]</scope>
    <source>
        <strain evidence="2 3">DSM 27192</strain>
    </source>
</reference>
<feature type="compositionally biased region" description="Polar residues" evidence="1">
    <location>
        <begin position="35"/>
        <end position="47"/>
    </location>
</feature>
<feature type="region of interest" description="Disordered" evidence="1">
    <location>
        <begin position="487"/>
        <end position="578"/>
    </location>
</feature>
<feature type="compositionally biased region" description="Polar residues" evidence="1">
    <location>
        <begin position="264"/>
        <end position="273"/>
    </location>
</feature>
<dbReference type="AlphaFoldDB" id="A0A427YFL7"/>
<evidence type="ECO:0000313" key="3">
    <source>
        <dbReference type="Proteomes" id="UP000279259"/>
    </source>
</evidence>
<feature type="compositionally biased region" description="Pro residues" evidence="1">
    <location>
        <begin position="604"/>
        <end position="615"/>
    </location>
</feature>
<feature type="compositionally biased region" description="Polar residues" evidence="1">
    <location>
        <begin position="542"/>
        <end position="556"/>
    </location>
</feature>
<dbReference type="InterPro" id="IPR036910">
    <property type="entry name" value="HMG_box_dom_sf"/>
</dbReference>
<feature type="region of interest" description="Disordered" evidence="1">
    <location>
        <begin position="1"/>
        <end position="341"/>
    </location>
</feature>
<dbReference type="Gene3D" id="1.10.30.10">
    <property type="entry name" value="High mobility group box domain"/>
    <property type="match status" value="1"/>
</dbReference>
<sequence length="900" mass="94793">MVPQQLLDRSASSQPSTVPPSGRSPGGQEREMSNDPLQSQQDTSAEAATSHPANGPASIAKPEPTPSSDRLYQQHHHSLSPATILPFRVTLSAGHEPSHGAAPPQNIPRQPTPISTAAPLPFSARQQLHHAFSSPSVGPLSSPSSSSAESVAHSVTPDVGHHSHAYPHSIPSNPCFPPMASTVPAQSPPGYTEEKGGELGSRLDVDLGMEFELDPLMATTDQEQAPSETPSLVKKAGRSQKPPRPPNAWILYRSDKAQGHCRGSSGSANSGEDSLNLGKGKGGSKEETPASSAGSDGQVSSKGSMLPPPPPTNVKKPKKGSKEPTEGFLFLGRGKAGRGLPQADVSKIISMLWKRESAQVRGGYEKRAQLKKVEPLTTLTTPHLRTHQEKHPGYKFQPLRKADKMKLRDERERAKDTVKRKELRGAAARSSTRKTRTRASPPSPCGNLPGPTPPGLPGRALSYSVTRGKATAEGIIAGTRVFRAGARVRPYPQPPPVEGRPHDAAEARLRSYPFPMPPGSLPSLKPGDYAGSQFLPEDPEPSRTSALVTGDASQCSPACRSAQTSSTSLPSTSSLPATEADRRHHFYQSALGDYASGPVRPLSTLPPPHTSPPSFAPQAPSYWQNIPGMGTADAVPYIFEPIPLGEESLNLVQVDESYGAETPDPDSLTAMWCLLDEETQAQGGVEGSTTATAGDSGTFWDVEGVQAEENWPQFNGACVPLDGGMMQSLTTPGLPGSFENPVELSSSVAAQIAAGWDAYTAQAAQQAAFPQMQPQLGAYQTVYNPTTVYLEVVYRPQPAQEPQDQPSSSRTGDEAQGPFLSTHLPLSPIEAGATASSGLSRPTASSSNSREQPLIAGLPPSAHIMPIPPDISSSAYPPTPLSVDPSGLPTVAGGDGATAL</sequence>
<dbReference type="Proteomes" id="UP000279259">
    <property type="component" value="Unassembled WGS sequence"/>
</dbReference>
<organism evidence="2 3">
    <name type="scientific">Saitozyma podzolica</name>
    <dbReference type="NCBI Taxonomy" id="1890683"/>
    <lineage>
        <taxon>Eukaryota</taxon>
        <taxon>Fungi</taxon>
        <taxon>Dikarya</taxon>
        <taxon>Basidiomycota</taxon>
        <taxon>Agaricomycotina</taxon>
        <taxon>Tremellomycetes</taxon>
        <taxon>Tremellales</taxon>
        <taxon>Trimorphomycetaceae</taxon>
        <taxon>Saitozyma</taxon>
    </lineage>
</organism>
<dbReference type="STRING" id="1890683.A0A427YFL7"/>
<protein>
    <recommendedName>
        <fullName evidence="4">HMG box domain-containing protein</fullName>
    </recommendedName>
</protein>
<feature type="compositionally biased region" description="Polar residues" evidence="1">
    <location>
        <begin position="219"/>
        <end position="230"/>
    </location>
</feature>
<name>A0A427YFL7_9TREE</name>
<evidence type="ECO:0000256" key="1">
    <source>
        <dbReference type="SAM" id="MobiDB-lite"/>
    </source>
</evidence>
<feature type="region of interest" description="Disordered" evidence="1">
    <location>
        <begin position="375"/>
        <end position="470"/>
    </location>
</feature>
<comment type="caution">
    <text evidence="2">The sequence shown here is derived from an EMBL/GenBank/DDBJ whole genome shotgun (WGS) entry which is preliminary data.</text>
</comment>
<feature type="compositionally biased region" description="Polar residues" evidence="1">
    <location>
        <begin position="834"/>
        <end position="851"/>
    </location>
</feature>
<feature type="compositionally biased region" description="Basic and acidic residues" evidence="1">
    <location>
        <begin position="192"/>
        <end position="205"/>
    </location>
</feature>
<keyword evidence="3" id="KW-1185">Reference proteome</keyword>
<dbReference type="OrthoDB" id="6247875at2759"/>
<accession>A0A427YFL7</accession>
<evidence type="ECO:0008006" key="4">
    <source>
        <dbReference type="Google" id="ProtNLM"/>
    </source>
</evidence>